<evidence type="ECO:0000256" key="5">
    <source>
        <dbReference type="ARBA" id="ARBA00023098"/>
    </source>
</evidence>
<evidence type="ECO:0000256" key="6">
    <source>
        <dbReference type="ARBA" id="ARBA00023180"/>
    </source>
</evidence>
<name>A0AA40GHY8_9HYME</name>
<dbReference type="InterPro" id="IPR006693">
    <property type="entry name" value="AB_hydrolase_lipase"/>
</dbReference>
<comment type="caution">
    <text evidence="11">The sequence shown here is derived from an EMBL/GenBank/DDBJ whole genome shotgun (WGS) entry which is preliminary data.</text>
</comment>
<evidence type="ECO:0000256" key="3">
    <source>
        <dbReference type="ARBA" id="ARBA00022801"/>
    </source>
</evidence>
<evidence type="ECO:0000256" key="2">
    <source>
        <dbReference type="ARBA" id="ARBA00022729"/>
    </source>
</evidence>
<evidence type="ECO:0000313" key="11">
    <source>
        <dbReference type="EMBL" id="KAK1138163.1"/>
    </source>
</evidence>
<keyword evidence="6" id="KW-0325">Glycoprotein</keyword>
<evidence type="ECO:0000256" key="4">
    <source>
        <dbReference type="ARBA" id="ARBA00022963"/>
    </source>
</evidence>
<feature type="signal peptide" evidence="9">
    <location>
        <begin position="1"/>
        <end position="18"/>
    </location>
</feature>
<feature type="domain" description="Partial AB-hydrolase lipase" evidence="10">
    <location>
        <begin position="39"/>
        <end position="97"/>
    </location>
</feature>
<dbReference type="InterPro" id="IPR025483">
    <property type="entry name" value="Lipase_euk"/>
</dbReference>
<keyword evidence="3 7" id="KW-0378">Hydrolase</keyword>
<dbReference type="Pfam" id="PF04083">
    <property type="entry name" value="Abhydro_lipase"/>
    <property type="match status" value="1"/>
</dbReference>
<keyword evidence="2 9" id="KW-0732">Signal</keyword>
<dbReference type="FunFam" id="3.40.50.1820:FF:000057">
    <property type="entry name" value="Lipase"/>
    <property type="match status" value="1"/>
</dbReference>
<keyword evidence="12" id="KW-1185">Reference proteome</keyword>
<reference evidence="11" key="1">
    <citation type="submission" date="2021-10" db="EMBL/GenBank/DDBJ databases">
        <title>Melipona bicolor Genome sequencing and assembly.</title>
        <authorList>
            <person name="Araujo N.S."/>
            <person name="Arias M.C."/>
        </authorList>
    </citation>
    <scope>NUCLEOTIDE SEQUENCE</scope>
    <source>
        <strain evidence="11">USP_2M_L1-L4_2017</strain>
        <tissue evidence="11">Whole body</tissue>
    </source>
</reference>
<accession>A0AA40GHY8</accession>
<feature type="chain" id="PRO_5041419165" description="Lipase" evidence="9">
    <location>
        <begin position="19"/>
        <end position="403"/>
    </location>
</feature>
<dbReference type="Gene3D" id="3.40.50.1820">
    <property type="entry name" value="alpha/beta hydrolase"/>
    <property type="match status" value="1"/>
</dbReference>
<evidence type="ECO:0000256" key="1">
    <source>
        <dbReference type="ARBA" id="ARBA00010701"/>
    </source>
</evidence>
<keyword evidence="5" id="KW-0443">Lipid metabolism</keyword>
<organism evidence="11 12">
    <name type="scientific">Melipona bicolor</name>
    <dbReference type="NCBI Taxonomy" id="60889"/>
    <lineage>
        <taxon>Eukaryota</taxon>
        <taxon>Metazoa</taxon>
        <taxon>Ecdysozoa</taxon>
        <taxon>Arthropoda</taxon>
        <taxon>Hexapoda</taxon>
        <taxon>Insecta</taxon>
        <taxon>Pterygota</taxon>
        <taxon>Neoptera</taxon>
        <taxon>Endopterygota</taxon>
        <taxon>Hymenoptera</taxon>
        <taxon>Apocrita</taxon>
        <taxon>Aculeata</taxon>
        <taxon>Apoidea</taxon>
        <taxon>Anthophila</taxon>
        <taxon>Apidae</taxon>
        <taxon>Melipona</taxon>
    </lineage>
</organism>
<evidence type="ECO:0000256" key="7">
    <source>
        <dbReference type="PIRNR" id="PIRNR000862"/>
    </source>
</evidence>
<dbReference type="InterPro" id="IPR029058">
    <property type="entry name" value="AB_hydrolase_fold"/>
</dbReference>
<evidence type="ECO:0000256" key="8">
    <source>
        <dbReference type="PIRSR" id="PIRSR000862-1"/>
    </source>
</evidence>
<feature type="active site" description="Charge relay system" evidence="8">
    <location>
        <position position="377"/>
    </location>
</feature>
<evidence type="ECO:0000313" key="12">
    <source>
        <dbReference type="Proteomes" id="UP001177670"/>
    </source>
</evidence>
<keyword evidence="4 7" id="KW-0442">Lipid degradation</keyword>
<evidence type="ECO:0000259" key="10">
    <source>
        <dbReference type="Pfam" id="PF04083"/>
    </source>
</evidence>
<dbReference type="Proteomes" id="UP001177670">
    <property type="component" value="Unassembled WGS sequence"/>
</dbReference>
<dbReference type="AlphaFoldDB" id="A0AA40GHY8"/>
<dbReference type="GO" id="GO:0016788">
    <property type="term" value="F:hydrolase activity, acting on ester bonds"/>
    <property type="evidence" value="ECO:0007669"/>
    <property type="project" value="InterPro"/>
</dbReference>
<gene>
    <name evidence="11" type="ORF">K0M31_020464</name>
</gene>
<dbReference type="PIRSF" id="PIRSF000862">
    <property type="entry name" value="Steryl_ester_lip"/>
    <property type="match status" value="1"/>
</dbReference>
<evidence type="ECO:0000256" key="9">
    <source>
        <dbReference type="SAM" id="SignalP"/>
    </source>
</evidence>
<sequence length="403" mass="45252">MLKKIILRCVLPVVTVGALFIGQYGTNESLFDDETVTAAKMAQQAGYSAESYDVVTQDGCILRMDRITGSKKSPPSDDKTAVLLVHGLLDASPTWLVAGPERALGFTLADEGYDVWLGNVRGNRYSRKNLFLHTSDPNFWNFSWNEMGIYDMPAMIDRIIEETKQEKMFVVTHSQGSAVFLVMASERPEYQEKIIAHFALAPATFESRAGISAFKVFCLLADYDYRVGKSLGIYEVDPSNKLVQTIGGKICRDESPLQLACPTIIDLLVGSHGELNATLLPLVTQYFPAGCAVKQLAHYGQLIQSGKFRKFDYGVTGNMEKYNERNPPDYNLRNVTLPTYLYHATNDKIVDVEDVLELYETLPNVEKFLIPCDAFAHLDFVWGKDANTLVYDKILSVMERYRK</sequence>
<dbReference type="PANTHER" id="PTHR11005">
    <property type="entry name" value="LYSOSOMAL ACID LIPASE-RELATED"/>
    <property type="match status" value="1"/>
</dbReference>
<feature type="active site" description="Nucleophile" evidence="8">
    <location>
        <position position="174"/>
    </location>
</feature>
<protein>
    <recommendedName>
        <fullName evidence="7">Lipase</fullName>
    </recommendedName>
</protein>
<dbReference type="EMBL" id="JAHYIQ010000001">
    <property type="protein sequence ID" value="KAK1138163.1"/>
    <property type="molecule type" value="Genomic_DNA"/>
</dbReference>
<dbReference type="SUPFAM" id="SSF53474">
    <property type="entry name" value="alpha/beta-Hydrolases"/>
    <property type="match status" value="1"/>
</dbReference>
<comment type="similarity">
    <text evidence="1 7">Belongs to the AB hydrolase superfamily. Lipase family.</text>
</comment>
<feature type="active site" description="Charge relay system" evidence="8">
    <location>
        <position position="347"/>
    </location>
</feature>
<proteinExistence type="inferred from homology"/>
<dbReference type="GO" id="GO:0016042">
    <property type="term" value="P:lipid catabolic process"/>
    <property type="evidence" value="ECO:0007669"/>
    <property type="project" value="UniProtKB-KW"/>
</dbReference>